<comment type="caution">
    <text evidence="1">The sequence shown here is derived from an EMBL/GenBank/DDBJ whole genome shotgun (WGS) entry which is preliminary data.</text>
</comment>
<sequence length="199" mass="20820">MLGREHGGEYAALSAEQIAALTIEGRGGQPREAGNPDVVLGASPREGSWVPSKTGQPIHIGMDLPAPAAGARMPRPTMRVFTGAAADTDVVVFATADGAAWLTVVHGPDAPAPFRYVITLPEGLALEPMPSGGLDFMHPRYGATVGRLYRPWACDAMFRPLPAEYLAQEPAVLTVNVDSASASYPFVVGVVYGSAPRPA</sequence>
<dbReference type="EMBL" id="WBMR01000106">
    <property type="protein sequence ID" value="KAB2372747.1"/>
    <property type="molecule type" value="Genomic_DNA"/>
</dbReference>
<dbReference type="AlphaFoldDB" id="A0A6L3VLK6"/>
<proteinExistence type="predicted"/>
<keyword evidence="2" id="KW-1185">Reference proteome</keyword>
<evidence type="ECO:0000313" key="1">
    <source>
        <dbReference type="EMBL" id="KAB2372747.1"/>
    </source>
</evidence>
<accession>A0A6L3VLK6</accession>
<dbReference type="Proteomes" id="UP000483004">
    <property type="component" value="Unassembled WGS sequence"/>
</dbReference>
<evidence type="ECO:0000313" key="2">
    <source>
        <dbReference type="Proteomes" id="UP000483004"/>
    </source>
</evidence>
<reference evidence="1 2" key="1">
    <citation type="submission" date="2019-09" db="EMBL/GenBank/DDBJ databases">
        <title>Actinomadura physcomitrii sp. nov., a novel actinomycete isolated from moss [Physcomitrium sphaericum (Ludw) Fuernr].</title>
        <authorList>
            <person name="Liu C."/>
            <person name="Zhuang X."/>
        </authorList>
    </citation>
    <scope>NUCLEOTIDE SEQUENCE [LARGE SCALE GENOMIC DNA]</scope>
    <source>
        <strain evidence="1 2">CYP1-1B</strain>
    </source>
</reference>
<name>A0A6L3VLK6_9ACTN</name>
<gene>
    <name evidence="1" type="ORF">F9B16_29620</name>
</gene>
<protein>
    <submittedName>
        <fullName evidence="1">Uncharacterized protein</fullName>
    </submittedName>
</protein>
<organism evidence="1 2">
    <name type="scientific">Actinomadura montaniterrae</name>
    <dbReference type="NCBI Taxonomy" id="1803903"/>
    <lineage>
        <taxon>Bacteria</taxon>
        <taxon>Bacillati</taxon>
        <taxon>Actinomycetota</taxon>
        <taxon>Actinomycetes</taxon>
        <taxon>Streptosporangiales</taxon>
        <taxon>Thermomonosporaceae</taxon>
        <taxon>Actinomadura</taxon>
    </lineage>
</organism>
<dbReference type="OrthoDB" id="4412570at2"/>